<organism evidence="3 4">
    <name type="scientific">Dorcoceras hygrometricum</name>
    <dbReference type="NCBI Taxonomy" id="472368"/>
    <lineage>
        <taxon>Eukaryota</taxon>
        <taxon>Viridiplantae</taxon>
        <taxon>Streptophyta</taxon>
        <taxon>Embryophyta</taxon>
        <taxon>Tracheophyta</taxon>
        <taxon>Spermatophyta</taxon>
        <taxon>Magnoliopsida</taxon>
        <taxon>eudicotyledons</taxon>
        <taxon>Gunneridae</taxon>
        <taxon>Pentapetalae</taxon>
        <taxon>asterids</taxon>
        <taxon>lamiids</taxon>
        <taxon>Lamiales</taxon>
        <taxon>Gesneriaceae</taxon>
        <taxon>Didymocarpoideae</taxon>
        <taxon>Trichosporeae</taxon>
        <taxon>Loxocarpinae</taxon>
        <taxon>Dorcoceras</taxon>
    </lineage>
</organism>
<dbReference type="GO" id="GO:0006508">
    <property type="term" value="P:proteolysis"/>
    <property type="evidence" value="ECO:0007669"/>
    <property type="project" value="InterPro"/>
</dbReference>
<dbReference type="PANTHER" id="PTHR15503:SF22">
    <property type="entry name" value="TRANSPOSON TY3-I GAG POLYPROTEIN"/>
    <property type="match status" value="1"/>
</dbReference>
<name>A0A2Z6ZYW5_9LAMI</name>
<dbReference type="InterPro" id="IPR005162">
    <property type="entry name" value="Retrotrans_gag_dom"/>
</dbReference>
<evidence type="ECO:0000259" key="2">
    <source>
        <dbReference type="Pfam" id="PF03732"/>
    </source>
</evidence>
<reference evidence="3 4" key="1">
    <citation type="journal article" date="2015" name="Proc. Natl. Acad. Sci. U.S.A.">
        <title>The resurrection genome of Boea hygrometrica: A blueprint for survival of dehydration.</title>
        <authorList>
            <person name="Xiao L."/>
            <person name="Yang G."/>
            <person name="Zhang L."/>
            <person name="Yang X."/>
            <person name="Zhao S."/>
            <person name="Ji Z."/>
            <person name="Zhou Q."/>
            <person name="Hu M."/>
            <person name="Wang Y."/>
            <person name="Chen M."/>
            <person name="Xu Y."/>
            <person name="Jin H."/>
            <person name="Xiao X."/>
            <person name="Hu G."/>
            <person name="Bao F."/>
            <person name="Hu Y."/>
            <person name="Wan P."/>
            <person name="Li L."/>
            <person name="Deng X."/>
            <person name="Kuang T."/>
            <person name="Xiang C."/>
            <person name="Zhu J.K."/>
            <person name="Oliver M.J."/>
            <person name="He Y."/>
        </authorList>
    </citation>
    <scope>NUCLEOTIDE SEQUENCE [LARGE SCALE GENOMIC DNA]</scope>
    <source>
        <strain evidence="4">cv. XS01</strain>
    </source>
</reference>
<evidence type="ECO:0000256" key="1">
    <source>
        <dbReference type="SAM" id="MobiDB-lite"/>
    </source>
</evidence>
<dbReference type="AlphaFoldDB" id="A0A2Z6ZYW5"/>
<evidence type="ECO:0000313" key="3">
    <source>
        <dbReference type="EMBL" id="KZV14241.1"/>
    </source>
</evidence>
<keyword evidence="4" id="KW-1185">Reference proteome</keyword>
<sequence length="358" mass="40927">MDGATYHWFHWIRSKIPDLTWGRFAEELIKRYGGRRQSNPFLLLASMKQGTQPLDTYIEQFEVLLAQVGDLPDDQCLGYFISGLREEISRKMAIHEPRTIMRAMDLARAIEEEINGQWGQYRTGQTVWQTRRNYRVASDNDRMNKMGGVSWDKSRHQPLSNITNRRDSYIQDRKTSIGSSGGDQKSEGGSVAGGHQTARAEAKKETRIISPQEFQRRKEKGLCFRCGEAYSPLHKCAFKLLQVAIVDEETKDEGEIEDQCEHINDGDRGNNEDGTLDLPLFSISGVTQPQTLKLRGRIQNEEVVVMIDSGASHNFVSRQLLISSKRKNGQAQSMPYFARQKSNKQEFSFSWQVSILTR</sequence>
<feature type="region of interest" description="Disordered" evidence="1">
    <location>
        <begin position="139"/>
        <end position="211"/>
    </location>
</feature>
<gene>
    <name evidence="3" type="ORF">F511_44096</name>
</gene>
<dbReference type="PANTHER" id="PTHR15503">
    <property type="entry name" value="LDOC1 RELATED"/>
    <property type="match status" value="1"/>
</dbReference>
<protein>
    <recommendedName>
        <fullName evidence="2">Retrotransposon gag domain-containing protein</fullName>
    </recommendedName>
</protein>
<feature type="compositionally biased region" description="Basic and acidic residues" evidence="1">
    <location>
        <begin position="164"/>
        <end position="175"/>
    </location>
</feature>
<dbReference type="InterPro" id="IPR001969">
    <property type="entry name" value="Aspartic_peptidase_AS"/>
</dbReference>
<evidence type="ECO:0000313" key="4">
    <source>
        <dbReference type="Proteomes" id="UP000250235"/>
    </source>
</evidence>
<accession>A0A2Z6ZYW5</accession>
<proteinExistence type="predicted"/>
<feature type="domain" description="Retrotransposon gag" evidence="2">
    <location>
        <begin position="2"/>
        <end position="86"/>
    </location>
</feature>
<dbReference type="OrthoDB" id="1727728at2759"/>
<feature type="compositionally biased region" description="Basic and acidic residues" evidence="1">
    <location>
        <begin position="198"/>
        <end position="207"/>
    </location>
</feature>
<dbReference type="Proteomes" id="UP000250235">
    <property type="component" value="Unassembled WGS sequence"/>
</dbReference>
<dbReference type="PROSITE" id="PS00141">
    <property type="entry name" value="ASP_PROTEASE"/>
    <property type="match status" value="1"/>
</dbReference>
<dbReference type="GO" id="GO:0004190">
    <property type="term" value="F:aspartic-type endopeptidase activity"/>
    <property type="evidence" value="ECO:0007669"/>
    <property type="project" value="InterPro"/>
</dbReference>
<dbReference type="Pfam" id="PF03732">
    <property type="entry name" value="Retrotrans_gag"/>
    <property type="match status" value="1"/>
</dbReference>
<dbReference type="EMBL" id="KV021239">
    <property type="protein sequence ID" value="KZV14241.1"/>
    <property type="molecule type" value="Genomic_DNA"/>
</dbReference>
<dbReference type="InterPro" id="IPR032567">
    <property type="entry name" value="RTL1-rel"/>
</dbReference>